<dbReference type="EC" id="1.1.1.-" evidence="5"/>
<accession>A0ABU5MXM4</accession>
<dbReference type="Pfam" id="PF25137">
    <property type="entry name" value="ADH_Fe_C"/>
    <property type="match status" value="1"/>
</dbReference>
<evidence type="ECO:0000256" key="1">
    <source>
        <dbReference type="ARBA" id="ARBA00007358"/>
    </source>
</evidence>
<keyword evidence="2 5" id="KW-0560">Oxidoreductase</keyword>
<dbReference type="CDD" id="cd08551">
    <property type="entry name" value="Fe-ADH"/>
    <property type="match status" value="1"/>
</dbReference>
<proteinExistence type="inferred from homology"/>
<dbReference type="Pfam" id="PF00465">
    <property type="entry name" value="Fe-ADH"/>
    <property type="match status" value="1"/>
</dbReference>
<organism evidence="5 6">
    <name type="scientific">Pontiella agarivorans</name>
    <dbReference type="NCBI Taxonomy" id="3038953"/>
    <lineage>
        <taxon>Bacteria</taxon>
        <taxon>Pseudomonadati</taxon>
        <taxon>Kiritimatiellota</taxon>
        <taxon>Kiritimatiellia</taxon>
        <taxon>Kiritimatiellales</taxon>
        <taxon>Pontiellaceae</taxon>
        <taxon>Pontiella</taxon>
    </lineage>
</organism>
<reference evidence="5 6" key="1">
    <citation type="journal article" date="2024" name="Appl. Environ. Microbiol.">
        <title>Pontiella agarivorans sp. nov., a novel marine anaerobic bacterium capable of degrading macroalgal polysaccharides and fixing nitrogen.</title>
        <authorList>
            <person name="Liu N."/>
            <person name="Kivenson V."/>
            <person name="Peng X."/>
            <person name="Cui Z."/>
            <person name="Lankiewicz T.S."/>
            <person name="Gosselin K.M."/>
            <person name="English C.J."/>
            <person name="Blair E.M."/>
            <person name="O'Malley M.A."/>
            <person name="Valentine D.L."/>
        </authorList>
    </citation>
    <scope>NUCLEOTIDE SEQUENCE [LARGE SCALE GENOMIC DNA]</scope>
    <source>
        <strain evidence="5 6">NLcol2</strain>
    </source>
</reference>
<dbReference type="Gene3D" id="1.20.1090.10">
    <property type="entry name" value="Dehydroquinate synthase-like - alpha domain"/>
    <property type="match status" value="1"/>
</dbReference>
<dbReference type="Proteomes" id="UP001290861">
    <property type="component" value="Unassembled WGS sequence"/>
</dbReference>
<dbReference type="EMBL" id="JARVCO010000010">
    <property type="protein sequence ID" value="MDZ8118971.1"/>
    <property type="molecule type" value="Genomic_DNA"/>
</dbReference>
<gene>
    <name evidence="5" type="ORF">P9H32_10055</name>
</gene>
<feature type="domain" description="Alcohol dehydrogenase iron-type/glycerol dehydrogenase GldA" evidence="3">
    <location>
        <begin position="8"/>
        <end position="171"/>
    </location>
</feature>
<evidence type="ECO:0000259" key="4">
    <source>
        <dbReference type="Pfam" id="PF25137"/>
    </source>
</evidence>
<dbReference type="PANTHER" id="PTHR11496:SF102">
    <property type="entry name" value="ALCOHOL DEHYDROGENASE 4"/>
    <property type="match status" value="1"/>
</dbReference>
<dbReference type="Gene3D" id="3.40.50.1970">
    <property type="match status" value="1"/>
</dbReference>
<dbReference type="PANTHER" id="PTHR11496">
    <property type="entry name" value="ALCOHOL DEHYDROGENASE"/>
    <property type="match status" value="1"/>
</dbReference>
<dbReference type="InterPro" id="IPR039697">
    <property type="entry name" value="Alcohol_dehydrogenase_Fe"/>
</dbReference>
<evidence type="ECO:0000259" key="3">
    <source>
        <dbReference type="Pfam" id="PF00465"/>
    </source>
</evidence>
<sequence length="376" mass="40065">MHLIPMPEIFCGSDALEALGTTLAQVCARRVFIVTGPHVSRTDGFAAMKAVAEKGRDVAVFNETQGDPSMEQVTEMIAQAKAFGADAVIGMGGGSPIDAAKVVAAALSNDRKVEEMVGTDRVPKRCAPLFIIPTTAGTGSEATNISILTDTAEQMKKAVVSNHILPHMAFLVPELTVSMPKRITATTGIDAFCHATEAYLSKRRNPYSDGMALRALGLIARWLEKACCEPENLAAREGMLMASFFAGLAFTNASVTAIHAFAYPLGGRYHTPHGMANALMLAPVLKHNFAGNEERFADLAEAFCGARDPGAFVPAVQVLKKNIGLPMSLDDAGIPESDLESMAEAVMGVTRLLEVNPNAIVLDDARRIYQEAFKGE</sequence>
<evidence type="ECO:0000313" key="5">
    <source>
        <dbReference type="EMBL" id="MDZ8118971.1"/>
    </source>
</evidence>
<dbReference type="InterPro" id="IPR056798">
    <property type="entry name" value="ADH_Fe_C"/>
</dbReference>
<dbReference type="RefSeq" id="WP_322608764.1">
    <property type="nucleotide sequence ID" value="NZ_JARVCO010000010.1"/>
</dbReference>
<name>A0ABU5MXM4_9BACT</name>
<evidence type="ECO:0000256" key="2">
    <source>
        <dbReference type="ARBA" id="ARBA00023002"/>
    </source>
</evidence>
<dbReference type="InterPro" id="IPR001670">
    <property type="entry name" value="ADH_Fe/GldA"/>
</dbReference>
<evidence type="ECO:0000313" key="6">
    <source>
        <dbReference type="Proteomes" id="UP001290861"/>
    </source>
</evidence>
<protein>
    <submittedName>
        <fullName evidence="5">Iron-containing alcohol dehydrogenase</fullName>
        <ecNumber evidence="5">1.1.1.-</ecNumber>
    </submittedName>
</protein>
<dbReference type="GO" id="GO:0016491">
    <property type="term" value="F:oxidoreductase activity"/>
    <property type="evidence" value="ECO:0007669"/>
    <property type="project" value="UniProtKB-KW"/>
</dbReference>
<feature type="domain" description="Fe-containing alcohol dehydrogenase-like C-terminal" evidence="4">
    <location>
        <begin position="184"/>
        <end position="372"/>
    </location>
</feature>
<comment type="similarity">
    <text evidence="1">Belongs to the iron-containing alcohol dehydrogenase family.</text>
</comment>
<dbReference type="SUPFAM" id="SSF56796">
    <property type="entry name" value="Dehydroquinate synthase-like"/>
    <property type="match status" value="1"/>
</dbReference>
<keyword evidence="6" id="KW-1185">Reference proteome</keyword>
<comment type="caution">
    <text evidence="5">The sequence shown here is derived from an EMBL/GenBank/DDBJ whole genome shotgun (WGS) entry which is preliminary data.</text>
</comment>